<dbReference type="InterPro" id="IPR032675">
    <property type="entry name" value="LRR_dom_sf"/>
</dbReference>
<dbReference type="InterPro" id="IPR050328">
    <property type="entry name" value="Dev_Immune_Receptor"/>
</dbReference>
<name>A0A1M5C430_9FLAO</name>
<dbReference type="NCBIfam" id="TIGR04183">
    <property type="entry name" value="Por_Secre_tail"/>
    <property type="match status" value="1"/>
</dbReference>
<dbReference type="NCBIfam" id="TIGR01451">
    <property type="entry name" value="B_ant_repeat"/>
    <property type="match status" value="1"/>
</dbReference>
<dbReference type="Proteomes" id="UP000184147">
    <property type="component" value="Unassembled WGS sequence"/>
</dbReference>
<evidence type="ECO:0000256" key="1">
    <source>
        <dbReference type="ARBA" id="ARBA00022729"/>
    </source>
</evidence>
<evidence type="ECO:0000256" key="2">
    <source>
        <dbReference type="SAM" id="SignalP"/>
    </source>
</evidence>
<protein>
    <submittedName>
        <fullName evidence="4">Conserved repeat domain-containing protein/Por secretion system C-terminal sorting domain-containing protein</fullName>
    </submittedName>
</protein>
<dbReference type="OrthoDB" id="1110367at2"/>
<dbReference type="PANTHER" id="PTHR24373">
    <property type="entry name" value="SLIT RELATED LEUCINE-RICH REPEAT NEURONAL PROTEIN"/>
    <property type="match status" value="1"/>
</dbReference>
<accession>A0A1M5C430</accession>
<keyword evidence="5" id="KW-1185">Reference proteome</keyword>
<feature type="chain" id="PRO_5012815851" evidence="2">
    <location>
        <begin position="19"/>
        <end position="738"/>
    </location>
</feature>
<keyword evidence="1 2" id="KW-0732">Signal</keyword>
<dbReference type="PANTHER" id="PTHR24373:SF275">
    <property type="entry name" value="TIR DOMAIN-CONTAINING PROTEIN"/>
    <property type="match status" value="1"/>
</dbReference>
<dbReference type="InterPro" id="IPR055353">
    <property type="entry name" value="DUF7619"/>
</dbReference>
<evidence type="ECO:0000313" key="4">
    <source>
        <dbReference type="EMBL" id="SHF49367.1"/>
    </source>
</evidence>
<dbReference type="Gene3D" id="3.80.10.10">
    <property type="entry name" value="Ribonuclease Inhibitor"/>
    <property type="match status" value="1"/>
</dbReference>
<dbReference type="AlphaFoldDB" id="A0A1M5C430"/>
<dbReference type="InterPro" id="IPR026444">
    <property type="entry name" value="Secre_tail"/>
</dbReference>
<dbReference type="EMBL" id="FQVQ01000010">
    <property type="protein sequence ID" value="SHF49367.1"/>
    <property type="molecule type" value="Genomic_DNA"/>
</dbReference>
<gene>
    <name evidence="4" type="ORF">SAMN05444377_11092</name>
</gene>
<reference evidence="4 5" key="1">
    <citation type="submission" date="2016-11" db="EMBL/GenBank/DDBJ databases">
        <authorList>
            <person name="Jaros S."/>
            <person name="Januszkiewicz K."/>
            <person name="Wedrychowicz H."/>
        </authorList>
    </citation>
    <scope>NUCLEOTIDE SEQUENCE [LARGE SCALE GENOMIC DNA]</scope>
    <source>
        <strain evidence="4 5">DSM 25660</strain>
    </source>
</reference>
<dbReference type="InterPro" id="IPR047589">
    <property type="entry name" value="DUF11_rpt"/>
</dbReference>
<dbReference type="Pfam" id="PF24595">
    <property type="entry name" value="DUF7619"/>
    <property type="match status" value="1"/>
</dbReference>
<sequence>MKRAFLAFLTLLPVVVWAQTLVIPDVNFRSKLLQASPQNNIAKNQNGVAITIDTNHNGAIEGSEAAAVYQLDINNTNSPMAFKILSLEGLESFSQLRVLYCQDNAITAIPEASMSLLTQLGCRNNPLENLSLASAQQLQWLDCRNTALQSLTLAPNIPLIFLDASYNQLTEVSGFGLGALSLVNLRNNPLTSLSLNGATSLSHLTLSHTFLTNLDVSTHRNLVFLDVSDNLLLAQVNLKNGSFESGLHVNNTPQLHYICTDESALERASVLYQVALNSGSTNCEVNTYCTFVPGGVSYALKGMLRLDTQNDGCQPTDAPFTPYKMAITASGITQWIQPSATGSYSIGLEAGSYSYAPVLENPTYFSVSPTSAQVHFPANVSPFTTDFCVTPNGDHPDIEVFITPLDEAFAGYSSRYKITCKNKGTTAVSGMVVWNYNADVSQVISSFPVANTEVNGQLQWSFDAIAPGTSLSYTVTLALHSPLDNPPLLSGEVLEFTAHVSGFTDVAPLDNTFTLKQTVVNSMDPNNKICLEGTSITPDKVGDYIHYLIRFENLGTANARHVVIHDVIDASKLNMSSIVALDASHPYEMRVYPNQTVDFIFENINLPFEDASNDGYVLFKIKTQPTLTLGDVFSNTAAIYFDYNAPIITNTYTTTVQALSLPTPLQPSLTLYPNPTKGLLYLNDDQFATARVFDFAGRQLAVLPVVNRAIDTTALVQGTYILRLEGETTATVRFCKID</sequence>
<feature type="domain" description="DUF7619" evidence="3">
    <location>
        <begin position="524"/>
        <end position="655"/>
    </location>
</feature>
<dbReference type="STRING" id="1124188.SAMN05444377_11092"/>
<evidence type="ECO:0000313" key="5">
    <source>
        <dbReference type="Proteomes" id="UP000184147"/>
    </source>
</evidence>
<organism evidence="4 5">
    <name type="scientific">Flavobacterium fontis</name>
    <dbReference type="NCBI Taxonomy" id="1124188"/>
    <lineage>
        <taxon>Bacteria</taxon>
        <taxon>Pseudomonadati</taxon>
        <taxon>Bacteroidota</taxon>
        <taxon>Flavobacteriia</taxon>
        <taxon>Flavobacteriales</taxon>
        <taxon>Flavobacteriaceae</taxon>
        <taxon>Flavobacterium</taxon>
    </lineage>
</organism>
<dbReference type="RefSeq" id="WP_083544852.1">
    <property type="nucleotide sequence ID" value="NZ_FQVQ01000010.1"/>
</dbReference>
<evidence type="ECO:0000259" key="3">
    <source>
        <dbReference type="Pfam" id="PF24595"/>
    </source>
</evidence>
<dbReference type="SUPFAM" id="SSF52058">
    <property type="entry name" value="L domain-like"/>
    <property type="match status" value="1"/>
</dbReference>
<feature type="signal peptide" evidence="2">
    <location>
        <begin position="1"/>
        <end position="18"/>
    </location>
</feature>
<proteinExistence type="predicted"/>